<feature type="domain" description="NAD-dependent epimerase/dehydratase" evidence="3">
    <location>
        <begin position="9"/>
        <end position="174"/>
    </location>
</feature>
<evidence type="ECO:0000256" key="1">
    <source>
        <dbReference type="ARBA" id="ARBA00022857"/>
    </source>
</evidence>
<dbReference type="Pfam" id="PF01370">
    <property type="entry name" value="Epimerase"/>
    <property type="match status" value="1"/>
</dbReference>
<dbReference type="OrthoDB" id="7687386at2"/>
<proteinExistence type="predicted"/>
<name>A0A1I3SXS1_9RHOB</name>
<evidence type="ECO:0000313" key="4">
    <source>
        <dbReference type="EMBL" id="SFJ63545.1"/>
    </source>
</evidence>
<dbReference type="GeneID" id="98664992"/>
<keyword evidence="1" id="KW-0521">NADP</keyword>
<evidence type="ECO:0000259" key="3">
    <source>
        <dbReference type="Pfam" id="PF01370"/>
    </source>
</evidence>
<dbReference type="SUPFAM" id="SSF51735">
    <property type="entry name" value="NAD(P)-binding Rossmann-fold domains"/>
    <property type="match status" value="1"/>
</dbReference>
<dbReference type="STRING" id="576117.SAMN04488138_107144"/>
<accession>A0A1I3SXS1</accession>
<dbReference type="AlphaFoldDB" id="A0A1I3SXS1"/>
<dbReference type="InterPro" id="IPR001509">
    <property type="entry name" value="Epimerase_deHydtase"/>
</dbReference>
<dbReference type="PANTHER" id="PTHR43103:SF3">
    <property type="entry name" value="ADP-L-GLYCERO-D-MANNO-HEPTOSE-6-EPIMERASE"/>
    <property type="match status" value="1"/>
</dbReference>
<dbReference type="PANTHER" id="PTHR43103">
    <property type="entry name" value="NUCLEOSIDE-DIPHOSPHATE-SUGAR EPIMERASE"/>
    <property type="match status" value="1"/>
</dbReference>
<dbReference type="EMBL" id="FORY01000007">
    <property type="protein sequence ID" value="SFJ63545.1"/>
    <property type="molecule type" value="Genomic_DNA"/>
</dbReference>
<dbReference type="Proteomes" id="UP000183299">
    <property type="component" value="Unassembled WGS sequence"/>
</dbReference>
<keyword evidence="5" id="KW-1185">Reference proteome</keyword>
<gene>
    <name evidence="4" type="ORF">SAMN04488138_107144</name>
</gene>
<dbReference type="Gene3D" id="3.40.50.720">
    <property type="entry name" value="NAD(P)-binding Rossmann-like Domain"/>
    <property type="match status" value="1"/>
</dbReference>
<evidence type="ECO:0000313" key="5">
    <source>
        <dbReference type="Proteomes" id="UP000183299"/>
    </source>
</evidence>
<evidence type="ECO:0000256" key="2">
    <source>
        <dbReference type="ARBA" id="ARBA00023277"/>
    </source>
</evidence>
<dbReference type="RefSeq" id="WP_066604324.1">
    <property type="nucleotide sequence ID" value="NZ_FORY01000007.1"/>
</dbReference>
<sequence>MPRPHIAFLGASGRIGRLLRKAERIDGDANAQIVWQFRDHLPLGTKGFLWSDFSDPRPLITAQSKTPFAAILVFTGPSQPAGKDDAKAMQAHISLVDQAITAAALAGVPRVLVASSSAVYGAGKDRAFREEDALAPINAYGMAKAEMEDLAARRASAEGIELCALRIGNVAGADMLLGNASARTEDDPPLDLDIFPDGAGPRRSYIGPQTLLKTLIALSLSTHPLPARLNLSSTRPVEMNALLDAAQISWRKRPKSDLAHQNITLDCSTLAALCTGVDLESTARSIVAEWASCLEQT</sequence>
<protein>
    <submittedName>
        <fullName evidence="4">Nucleoside-diphosphate-sugar epimerase</fullName>
    </submittedName>
</protein>
<organism evidence="4 5">
    <name type="scientific">Celeribacter halophilus</name>
    <dbReference type="NCBI Taxonomy" id="576117"/>
    <lineage>
        <taxon>Bacteria</taxon>
        <taxon>Pseudomonadati</taxon>
        <taxon>Pseudomonadota</taxon>
        <taxon>Alphaproteobacteria</taxon>
        <taxon>Rhodobacterales</taxon>
        <taxon>Roseobacteraceae</taxon>
        <taxon>Celeribacter</taxon>
    </lineage>
</organism>
<reference evidence="4 5" key="1">
    <citation type="submission" date="2016-10" db="EMBL/GenBank/DDBJ databases">
        <authorList>
            <person name="de Groot N.N."/>
        </authorList>
    </citation>
    <scope>NUCLEOTIDE SEQUENCE [LARGE SCALE GENOMIC DNA]</scope>
    <source>
        <strain evidence="4 5">CGMCC 1.8891</strain>
    </source>
</reference>
<dbReference type="InterPro" id="IPR036291">
    <property type="entry name" value="NAD(P)-bd_dom_sf"/>
</dbReference>
<keyword evidence="2" id="KW-0119">Carbohydrate metabolism</keyword>